<proteinExistence type="predicted"/>
<feature type="region of interest" description="Disordered" evidence="1">
    <location>
        <begin position="1"/>
        <end position="23"/>
    </location>
</feature>
<dbReference type="EMBL" id="FNEI01000004">
    <property type="protein sequence ID" value="SDI71248.1"/>
    <property type="molecule type" value="Genomic_DNA"/>
</dbReference>
<feature type="transmembrane region" description="Helical" evidence="2">
    <location>
        <begin position="28"/>
        <end position="50"/>
    </location>
</feature>
<protein>
    <recommendedName>
        <fullName evidence="5">Flp pilus assembly protein, pilin Flp</fullName>
    </recommendedName>
</protein>
<dbReference type="STRING" id="1045773.SAMN05216555_10435"/>
<evidence type="ECO:0000313" key="3">
    <source>
        <dbReference type="EMBL" id="SDI71248.1"/>
    </source>
</evidence>
<organism evidence="3 4">
    <name type="scientific">Arthrobacter cupressi</name>
    <dbReference type="NCBI Taxonomy" id="1045773"/>
    <lineage>
        <taxon>Bacteria</taxon>
        <taxon>Bacillati</taxon>
        <taxon>Actinomycetota</taxon>
        <taxon>Actinomycetes</taxon>
        <taxon>Micrococcales</taxon>
        <taxon>Micrococcaceae</taxon>
        <taxon>Arthrobacter</taxon>
    </lineage>
</organism>
<gene>
    <name evidence="3" type="ORF">SAMN05216555_10435</name>
</gene>
<keyword evidence="4" id="KW-1185">Reference proteome</keyword>
<evidence type="ECO:0000256" key="2">
    <source>
        <dbReference type="SAM" id="Phobius"/>
    </source>
</evidence>
<name>A0A1G8MT69_9MICC</name>
<evidence type="ECO:0000256" key="1">
    <source>
        <dbReference type="SAM" id="MobiDB-lite"/>
    </source>
</evidence>
<dbReference type="Proteomes" id="UP000182130">
    <property type="component" value="Unassembled WGS sequence"/>
</dbReference>
<accession>A0A1G8MT69</accession>
<dbReference type="RefSeq" id="WP_139163316.1">
    <property type="nucleotide sequence ID" value="NZ_FNEI01000004.1"/>
</dbReference>
<evidence type="ECO:0008006" key="5">
    <source>
        <dbReference type="Google" id="ProtNLM"/>
    </source>
</evidence>
<keyword evidence="2" id="KW-0812">Transmembrane</keyword>
<evidence type="ECO:0000313" key="4">
    <source>
        <dbReference type="Proteomes" id="UP000182130"/>
    </source>
</evidence>
<feature type="compositionally biased region" description="Basic and acidic residues" evidence="1">
    <location>
        <begin position="1"/>
        <end position="22"/>
    </location>
</feature>
<reference evidence="4" key="1">
    <citation type="submission" date="2016-10" db="EMBL/GenBank/DDBJ databases">
        <authorList>
            <person name="Varghese N."/>
            <person name="Submissions S."/>
        </authorList>
    </citation>
    <scope>NUCLEOTIDE SEQUENCE [LARGE SCALE GENOMIC DNA]</scope>
    <source>
        <strain evidence="4">CGMCC 1.10783</strain>
    </source>
</reference>
<dbReference type="AlphaFoldDB" id="A0A1G8MT69"/>
<keyword evidence="2" id="KW-1133">Transmembrane helix</keyword>
<dbReference type="OrthoDB" id="9856937at2"/>
<keyword evidence="2" id="KW-0472">Membrane</keyword>
<sequence length="68" mass="7320">MSGQERDDSVPAEHAPEDKERGSMATEYSVLMAFMITLIMVGVTAFGLALSGHYDYLNATLKTALGLP</sequence>